<evidence type="ECO:0000313" key="1">
    <source>
        <dbReference type="EMBL" id="KAK7810093.1"/>
    </source>
</evidence>
<accession>A0AAW0I6N2</accession>
<evidence type="ECO:0000313" key="2">
    <source>
        <dbReference type="Proteomes" id="UP001488838"/>
    </source>
</evidence>
<protein>
    <submittedName>
        <fullName evidence="1">Uncharacterized protein</fullName>
    </submittedName>
</protein>
<organism evidence="1 2">
    <name type="scientific">Myodes glareolus</name>
    <name type="common">Bank vole</name>
    <name type="synonym">Clethrionomys glareolus</name>
    <dbReference type="NCBI Taxonomy" id="447135"/>
    <lineage>
        <taxon>Eukaryota</taxon>
        <taxon>Metazoa</taxon>
        <taxon>Chordata</taxon>
        <taxon>Craniata</taxon>
        <taxon>Vertebrata</taxon>
        <taxon>Euteleostomi</taxon>
        <taxon>Mammalia</taxon>
        <taxon>Eutheria</taxon>
        <taxon>Euarchontoglires</taxon>
        <taxon>Glires</taxon>
        <taxon>Rodentia</taxon>
        <taxon>Myomorpha</taxon>
        <taxon>Muroidea</taxon>
        <taxon>Cricetidae</taxon>
        <taxon>Arvicolinae</taxon>
        <taxon>Myodes</taxon>
    </lineage>
</organism>
<dbReference type="AlphaFoldDB" id="A0AAW0I6N2"/>
<dbReference type="InterPro" id="IPR036236">
    <property type="entry name" value="Znf_C2H2_sf"/>
</dbReference>
<dbReference type="EMBL" id="JBBHLL010000205">
    <property type="protein sequence ID" value="KAK7810093.1"/>
    <property type="molecule type" value="Genomic_DNA"/>
</dbReference>
<gene>
    <name evidence="1" type="ORF">U0070_008280</name>
</gene>
<feature type="non-terminal residue" evidence="1">
    <location>
        <position position="1"/>
    </location>
</feature>
<dbReference type="Gene3D" id="3.30.160.60">
    <property type="entry name" value="Classic Zinc Finger"/>
    <property type="match status" value="1"/>
</dbReference>
<name>A0AAW0I6N2_MYOGA</name>
<comment type="caution">
    <text evidence="1">The sequence shown here is derived from an EMBL/GenBank/DDBJ whole genome shotgun (WGS) entry which is preliminary data.</text>
</comment>
<reference evidence="1 2" key="1">
    <citation type="journal article" date="2023" name="bioRxiv">
        <title>Conserved and derived expression patterns and positive selection on dental genes reveal complex evolutionary context of ever-growing rodent molars.</title>
        <authorList>
            <person name="Calamari Z.T."/>
            <person name="Song A."/>
            <person name="Cohen E."/>
            <person name="Akter M."/>
            <person name="Roy R.D."/>
            <person name="Hallikas O."/>
            <person name="Christensen M.M."/>
            <person name="Li P."/>
            <person name="Marangoni P."/>
            <person name="Jernvall J."/>
            <person name="Klein O.D."/>
        </authorList>
    </citation>
    <scope>NUCLEOTIDE SEQUENCE [LARGE SCALE GENOMIC DNA]</scope>
    <source>
        <strain evidence="1">V071</strain>
    </source>
</reference>
<dbReference type="SUPFAM" id="SSF57667">
    <property type="entry name" value="beta-beta-alpha zinc fingers"/>
    <property type="match status" value="1"/>
</dbReference>
<proteinExistence type="predicted"/>
<dbReference type="Proteomes" id="UP001488838">
    <property type="component" value="Unassembled WGS sequence"/>
</dbReference>
<keyword evidence="2" id="KW-1185">Reference proteome</keyword>
<sequence>NTCGKKPYECKLANFKSQLTVHQRSHTVAALCIGKVMQVINHMNEVFLNKSDFTSCQRIHTGEKPYEYEECESLHPHVIPHIGGKLYEYKERRTAFYFAMPQKFLRQDPSWM</sequence>